<keyword evidence="2" id="KW-0808">Transferase</keyword>
<dbReference type="Pfam" id="PF01300">
    <property type="entry name" value="Sua5_yciO_yrdC"/>
    <property type="match status" value="1"/>
</dbReference>
<reference evidence="6" key="1">
    <citation type="submission" date="2021-06" db="EMBL/GenBank/DDBJ databases">
        <authorList>
            <person name="Huq M.A."/>
        </authorList>
    </citation>
    <scope>NUCLEOTIDE SEQUENCE</scope>
    <source>
        <strain evidence="6">MAH-26</strain>
    </source>
</reference>
<evidence type="ECO:0000256" key="2">
    <source>
        <dbReference type="ARBA" id="ARBA00022695"/>
    </source>
</evidence>
<evidence type="ECO:0000256" key="4">
    <source>
        <dbReference type="ARBA" id="ARBA00022840"/>
    </source>
</evidence>
<dbReference type="GO" id="GO:0006450">
    <property type="term" value="P:regulation of translational fidelity"/>
    <property type="evidence" value="ECO:0007669"/>
    <property type="project" value="TreeGrafter"/>
</dbReference>
<feature type="domain" description="YrdC-like" evidence="5">
    <location>
        <begin position="5"/>
        <end position="190"/>
    </location>
</feature>
<keyword evidence="4" id="KW-0067">ATP-binding</keyword>
<comment type="caution">
    <text evidence="6">The sequence shown here is derived from an EMBL/GenBank/DDBJ whole genome shotgun (WGS) entry which is preliminary data.</text>
</comment>
<keyword evidence="3" id="KW-0547">Nucleotide-binding</keyword>
<gene>
    <name evidence="6" type="ORF">KTO63_06075</name>
</gene>
<dbReference type="GO" id="GO:0008033">
    <property type="term" value="P:tRNA processing"/>
    <property type="evidence" value="ECO:0007669"/>
    <property type="project" value="UniProtKB-KW"/>
</dbReference>
<dbReference type="PANTHER" id="PTHR17490">
    <property type="entry name" value="SUA5"/>
    <property type="match status" value="1"/>
</dbReference>
<keyword evidence="7" id="KW-1185">Reference proteome</keyword>
<dbReference type="GO" id="GO:0003725">
    <property type="term" value="F:double-stranded RNA binding"/>
    <property type="evidence" value="ECO:0007669"/>
    <property type="project" value="InterPro"/>
</dbReference>
<evidence type="ECO:0000313" key="7">
    <source>
        <dbReference type="Proteomes" id="UP000812270"/>
    </source>
</evidence>
<evidence type="ECO:0000313" key="6">
    <source>
        <dbReference type="EMBL" id="MBV4356711.1"/>
    </source>
</evidence>
<dbReference type="EMBL" id="JAHSPG010000003">
    <property type="protein sequence ID" value="MBV4356711.1"/>
    <property type="molecule type" value="Genomic_DNA"/>
</dbReference>
<dbReference type="GO" id="GO:0005737">
    <property type="term" value="C:cytoplasm"/>
    <property type="evidence" value="ECO:0007669"/>
    <property type="project" value="TreeGrafter"/>
</dbReference>
<keyword evidence="2" id="KW-0548">Nucleotidyltransferase</keyword>
<evidence type="ECO:0000259" key="5">
    <source>
        <dbReference type="PROSITE" id="PS51163"/>
    </source>
</evidence>
<accession>A0A9E2S6L6</accession>
<name>A0A9E2S6L6_9BACT</name>
<protein>
    <submittedName>
        <fullName evidence="6">Threonylcarbamoyl-AMP synthase</fullName>
    </submittedName>
</protein>
<dbReference type="GO" id="GO:0005524">
    <property type="term" value="F:ATP binding"/>
    <property type="evidence" value="ECO:0007669"/>
    <property type="project" value="UniProtKB-KW"/>
</dbReference>
<dbReference type="InterPro" id="IPR006070">
    <property type="entry name" value="Sua5-like_dom"/>
</dbReference>
<dbReference type="PROSITE" id="PS51163">
    <property type="entry name" value="YRDC"/>
    <property type="match status" value="1"/>
</dbReference>
<dbReference type="AlphaFoldDB" id="A0A9E2S6L6"/>
<dbReference type="NCBIfam" id="TIGR00057">
    <property type="entry name" value="L-threonylcarbamoyladenylate synthase"/>
    <property type="match status" value="1"/>
</dbReference>
<dbReference type="InterPro" id="IPR050156">
    <property type="entry name" value="TC-AMP_synthase_SUA5"/>
</dbReference>
<keyword evidence="1" id="KW-0819">tRNA processing</keyword>
<sequence>MENFDDDIEKCLDVLRSGGTILYPTDTVWGLGCDATDPVAVDKIFEVKQRPASSSMIILLADERDILKYVAGIDLQVFDYLASVTKPTTVIYPGAIGLADNVINKDGSIGIRLVKDEFCKHLIKRFRKPIVSTSANISGQPTPAKFADIDERIKNNVDYVVKYRQHETAEAAASAIVKWNGVNDITIIRK</sequence>
<evidence type="ECO:0000256" key="1">
    <source>
        <dbReference type="ARBA" id="ARBA00022694"/>
    </source>
</evidence>
<dbReference type="GO" id="GO:0016779">
    <property type="term" value="F:nucleotidyltransferase activity"/>
    <property type="evidence" value="ECO:0007669"/>
    <property type="project" value="UniProtKB-KW"/>
</dbReference>
<dbReference type="Proteomes" id="UP000812270">
    <property type="component" value="Unassembled WGS sequence"/>
</dbReference>
<dbReference type="GO" id="GO:0000049">
    <property type="term" value="F:tRNA binding"/>
    <property type="evidence" value="ECO:0007669"/>
    <property type="project" value="TreeGrafter"/>
</dbReference>
<proteinExistence type="predicted"/>
<organism evidence="6 7">
    <name type="scientific">Pinibacter aurantiacus</name>
    <dbReference type="NCBI Taxonomy" id="2851599"/>
    <lineage>
        <taxon>Bacteria</taxon>
        <taxon>Pseudomonadati</taxon>
        <taxon>Bacteroidota</taxon>
        <taxon>Chitinophagia</taxon>
        <taxon>Chitinophagales</taxon>
        <taxon>Chitinophagaceae</taxon>
        <taxon>Pinibacter</taxon>
    </lineage>
</organism>
<evidence type="ECO:0000256" key="3">
    <source>
        <dbReference type="ARBA" id="ARBA00022741"/>
    </source>
</evidence>
<dbReference type="PANTHER" id="PTHR17490:SF16">
    <property type="entry name" value="THREONYLCARBAMOYL-AMP SYNTHASE"/>
    <property type="match status" value="1"/>
</dbReference>